<evidence type="ECO:0000313" key="6">
    <source>
        <dbReference type="EMBL" id="PWH05311.1"/>
    </source>
</evidence>
<dbReference type="PANTHER" id="PTHR43179">
    <property type="entry name" value="RHAMNOSYLTRANSFERASE WBBL"/>
    <property type="match status" value="1"/>
</dbReference>
<evidence type="ECO:0000256" key="1">
    <source>
        <dbReference type="ARBA" id="ARBA00004776"/>
    </source>
</evidence>
<comment type="caution">
    <text evidence="6">The sequence shown here is derived from an EMBL/GenBank/DDBJ whole genome shotgun (WGS) entry which is preliminary data.</text>
</comment>
<gene>
    <name evidence="6" type="ORF">DEO23_13730</name>
</gene>
<dbReference type="OrthoDB" id="7665907at2"/>
<proteinExistence type="inferred from homology"/>
<dbReference type="Pfam" id="PF00535">
    <property type="entry name" value="Glycos_transf_2"/>
    <property type="match status" value="1"/>
</dbReference>
<keyword evidence="4 6" id="KW-0808">Transferase</keyword>
<feature type="domain" description="Glycosyltransferase 2-like" evidence="5">
    <location>
        <begin position="24"/>
        <end position="124"/>
    </location>
</feature>
<reference evidence="6 7" key="1">
    <citation type="submission" date="2018-05" db="EMBL/GenBank/DDBJ databases">
        <title>Brachybacterium sp. M1HQ-2T, whole genome shotgun sequence.</title>
        <authorList>
            <person name="Tuo L."/>
        </authorList>
    </citation>
    <scope>NUCLEOTIDE SEQUENCE [LARGE SCALE GENOMIC DNA]</scope>
    <source>
        <strain evidence="6 7">M1HQ-2</strain>
    </source>
</reference>
<name>A0A2U2RHK7_9MICO</name>
<keyword evidence="3" id="KW-0328">Glycosyltransferase</keyword>
<dbReference type="InterPro" id="IPR029044">
    <property type="entry name" value="Nucleotide-diphossugar_trans"/>
</dbReference>
<dbReference type="PANTHER" id="PTHR43179:SF12">
    <property type="entry name" value="GALACTOFURANOSYLTRANSFERASE GLFT2"/>
    <property type="match status" value="1"/>
</dbReference>
<sequence>MAHPGGDPVDPSAHEHEDVRVVAVVVTYNRAELLQDCLDALAAQSRPVDAVVVIDNASTDASGEVADRHPLRADVLHLHLNVGGAGGFASGIARALVDHRADWVWLMDDDTIPRPGALEALLTVERESPLRLSVLSSRAEWIDGRAHPMNLSRTRVGASAREKRAAARSGGHPIRTASYVSVLLRGEDVRRLGLPHPDYFIWSDDFEHTGRLLRRGRGLHVPGSVVEHRTKVFANAQASPGDRFYYDVRNRLWALTRTRSFALWERAMYGGATVRGWARQLVRHPELAPIGLRGLRDALRGGPRPSAEVLAADPEAAEAVGRIDGAAGR</sequence>
<keyword evidence="7" id="KW-1185">Reference proteome</keyword>
<evidence type="ECO:0000256" key="3">
    <source>
        <dbReference type="ARBA" id="ARBA00022676"/>
    </source>
</evidence>
<evidence type="ECO:0000256" key="4">
    <source>
        <dbReference type="ARBA" id="ARBA00022679"/>
    </source>
</evidence>
<evidence type="ECO:0000259" key="5">
    <source>
        <dbReference type="Pfam" id="PF00535"/>
    </source>
</evidence>
<protein>
    <submittedName>
        <fullName evidence="6">Glycosyl transferase</fullName>
    </submittedName>
</protein>
<dbReference type="GO" id="GO:0016757">
    <property type="term" value="F:glycosyltransferase activity"/>
    <property type="evidence" value="ECO:0007669"/>
    <property type="project" value="UniProtKB-KW"/>
</dbReference>
<dbReference type="SUPFAM" id="SSF53448">
    <property type="entry name" value="Nucleotide-diphospho-sugar transferases"/>
    <property type="match status" value="1"/>
</dbReference>
<accession>A0A2U2RHK7</accession>
<comment type="similarity">
    <text evidence="2">Belongs to the glycosyltransferase 2 family.</text>
</comment>
<comment type="pathway">
    <text evidence="1">Cell wall biogenesis; cell wall polysaccharide biosynthesis.</text>
</comment>
<dbReference type="AlphaFoldDB" id="A0A2U2RHK7"/>
<evidence type="ECO:0000313" key="7">
    <source>
        <dbReference type="Proteomes" id="UP000245590"/>
    </source>
</evidence>
<dbReference type="EMBL" id="QFKX01000006">
    <property type="protein sequence ID" value="PWH05311.1"/>
    <property type="molecule type" value="Genomic_DNA"/>
</dbReference>
<evidence type="ECO:0000256" key="2">
    <source>
        <dbReference type="ARBA" id="ARBA00006739"/>
    </source>
</evidence>
<dbReference type="InterPro" id="IPR001173">
    <property type="entry name" value="Glyco_trans_2-like"/>
</dbReference>
<dbReference type="Proteomes" id="UP000245590">
    <property type="component" value="Unassembled WGS sequence"/>
</dbReference>
<dbReference type="Gene3D" id="3.90.550.10">
    <property type="entry name" value="Spore Coat Polysaccharide Biosynthesis Protein SpsA, Chain A"/>
    <property type="match status" value="1"/>
</dbReference>
<organism evidence="6 7">
    <name type="scientific">Brachybacterium endophyticum</name>
    <dbReference type="NCBI Taxonomy" id="2182385"/>
    <lineage>
        <taxon>Bacteria</taxon>
        <taxon>Bacillati</taxon>
        <taxon>Actinomycetota</taxon>
        <taxon>Actinomycetes</taxon>
        <taxon>Micrococcales</taxon>
        <taxon>Dermabacteraceae</taxon>
        <taxon>Brachybacterium</taxon>
    </lineage>
</organism>